<dbReference type="SMART" id="SM00915">
    <property type="entry name" value="Jacalin"/>
    <property type="match status" value="1"/>
</dbReference>
<dbReference type="PROSITE" id="PS50097">
    <property type="entry name" value="BTB"/>
    <property type="match status" value="1"/>
</dbReference>
<dbReference type="PANTHER" id="PTHR47843:SF7">
    <property type="entry name" value="BTB DOMAIN-CONTAINING PROTEIN"/>
    <property type="match status" value="1"/>
</dbReference>
<evidence type="ECO:0008006" key="5">
    <source>
        <dbReference type="Google" id="ProtNLM"/>
    </source>
</evidence>
<dbReference type="Gene3D" id="3.30.710.10">
    <property type="entry name" value="Potassium Channel Kv1.1, Chain A"/>
    <property type="match status" value="1"/>
</dbReference>
<proteinExistence type="predicted"/>
<gene>
    <name evidence="3" type="ORF">Q9L58_004648</name>
</gene>
<evidence type="ECO:0000259" key="1">
    <source>
        <dbReference type="PROSITE" id="PS50097"/>
    </source>
</evidence>
<dbReference type="InterPro" id="IPR036404">
    <property type="entry name" value="Jacalin-like_lectin_dom_sf"/>
</dbReference>
<dbReference type="EMBL" id="JBBBZM010000051">
    <property type="protein sequence ID" value="KAL0636398.1"/>
    <property type="molecule type" value="Genomic_DNA"/>
</dbReference>
<dbReference type="SUPFAM" id="SSF51101">
    <property type="entry name" value="Mannose-binding lectins"/>
    <property type="match status" value="1"/>
</dbReference>
<accession>A0ABR3GKJ7</accession>
<dbReference type="InterPro" id="IPR000210">
    <property type="entry name" value="BTB/POZ_dom"/>
</dbReference>
<dbReference type="Pfam" id="PF01419">
    <property type="entry name" value="Jacalin"/>
    <property type="match status" value="1"/>
</dbReference>
<dbReference type="CDD" id="cd18186">
    <property type="entry name" value="BTB_POZ_ZBTB_KLHL-like"/>
    <property type="match status" value="1"/>
</dbReference>
<protein>
    <recommendedName>
        <fullName evidence="5">BTB domain-containing protein</fullName>
    </recommendedName>
</protein>
<evidence type="ECO:0000259" key="2">
    <source>
        <dbReference type="PROSITE" id="PS51752"/>
    </source>
</evidence>
<dbReference type="SUPFAM" id="SSF54695">
    <property type="entry name" value="POZ domain"/>
    <property type="match status" value="1"/>
</dbReference>
<reference evidence="3 4" key="1">
    <citation type="submission" date="2024-02" db="EMBL/GenBank/DDBJ databases">
        <title>Discinaceae phylogenomics.</title>
        <authorList>
            <person name="Dirks A.C."/>
            <person name="James T.Y."/>
        </authorList>
    </citation>
    <scope>NUCLEOTIDE SEQUENCE [LARGE SCALE GENOMIC DNA]</scope>
    <source>
        <strain evidence="3 4">ACD0624</strain>
    </source>
</reference>
<evidence type="ECO:0000313" key="4">
    <source>
        <dbReference type="Proteomes" id="UP001447188"/>
    </source>
</evidence>
<comment type="caution">
    <text evidence="3">The sequence shown here is derived from an EMBL/GenBank/DDBJ whole genome shotgun (WGS) entry which is preliminary data.</text>
</comment>
<evidence type="ECO:0000313" key="3">
    <source>
        <dbReference type="EMBL" id="KAL0636398.1"/>
    </source>
</evidence>
<dbReference type="Proteomes" id="UP001447188">
    <property type="component" value="Unassembled WGS sequence"/>
</dbReference>
<keyword evidence="4" id="KW-1185">Reference proteome</keyword>
<feature type="domain" description="Jacalin-type lectin" evidence="2">
    <location>
        <begin position="7"/>
        <end position="157"/>
    </location>
</feature>
<dbReference type="Gene3D" id="2.100.10.30">
    <property type="entry name" value="Jacalin-like lectin domain"/>
    <property type="match status" value="1"/>
</dbReference>
<dbReference type="PANTHER" id="PTHR47843">
    <property type="entry name" value="BTB DOMAIN-CONTAINING PROTEIN-RELATED"/>
    <property type="match status" value="1"/>
</dbReference>
<name>A0ABR3GKJ7_9PEZI</name>
<dbReference type="InterPro" id="IPR001229">
    <property type="entry name" value="Jacalin-like_lectin_dom"/>
</dbReference>
<sequence length="389" mass="43140">MAPGQFLSSTEYQGSAVGGTDFDDSSVIGDISSMILTRIVIYYSAYIHSLTMHYGSFTVPVTRGGSHGTRAEIELVIGEYITTIKGRLAGPSMSDLTFVTNHGVVFGPYGPRNLTQMFTWQAADNVSPALGPRMGLLYFSGHACRDYIRQLRATFTLYPDPTRKISGDMKNQSRTVKFEKQAPTSDAVALNIISPVVTIHVGPVPVVFHAYEAILCRIPFFRAALQGEFLEATEKKIIMLEEKSEILASLIEHLYTGTYTYTYNPDETTVVEDIPAIDLTEGCFHVSVYAVAFKYDWQPLVDDAVKNFLAVLAMLSGIDIVRLWRAAYEDGLTITKCGGEDRLVGFQRLLPGLWKGLCETDAEEMRSVVSEFPDLAYDFMHLIVSGRED</sequence>
<feature type="domain" description="BTB" evidence="1">
    <location>
        <begin position="195"/>
        <end position="263"/>
    </location>
</feature>
<dbReference type="InterPro" id="IPR011333">
    <property type="entry name" value="SKP1/BTB/POZ_sf"/>
</dbReference>
<organism evidence="3 4">
    <name type="scientific">Discina gigas</name>
    <dbReference type="NCBI Taxonomy" id="1032678"/>
    <lineage>
        <taxon>Eukaryota</taxon>
        <taxon>Fungi</taxon>
        <taxon>Dikarya</taxon>
        <taxon>Ascomycota</taxon>
        <taxon>Pezizomycotina</taxon>
        <taxon>Pezizomycetes</taxon>
        <taxon>Pezizales</taxon>
        <taxon>Discinaceae</taxon>
        <taxon>Discina</taxon>
    </lineage>
</organism>
<dbReference type="PROSITE" id="PS51752">
    <property type="entry name" value="JACALIN_LECTIN"/>
    <property type="match status" value="1"/>
</dbReference>